<feature type="chain" id="PRO_5042287636" description="Ricin B lectin domain-containing protein" evidence="1">
    <location>
        <begin position="19"/>
        <end position="188"/>
    </location>
</feature>
<evidence type="ECO:0000313" key="4">
    <source>
        <dbReference type="Proteomes" id="UP000827549"/>
    </source>
</evidence>
<feature type="domain" description="Ricin B lectin" evidence="2">
    <location>
        <begin position="104"/>
        <end position="186"/>
    </location>
</feature>
<dbReference type="Proteomes" id="UP000827549">
    <property type="component" value="Chromosome 1"/>
</dbReference>
<dbReference type="SUPFAM" id="SSF50370">
    <property type="entry name" value="Ricin B-like lectins"/>
    <property type="match status" value="1"/>
</dbReference>
<dbReference type="Pfam" id="PF00652">
    <property type="entry name" value="Ricin_B_lectin"/>
    <property type="match status" value="1"/>
</dbReference>
<accession>A0AAF1BFF7</accession>
<feature type="signal peptide" evidence="1">
    <location>
        <begin position="1"/>
        <end position="18"/>
    </location>
</feature>
<evidence type="ECO:0000259" key="2">
    <source>
        <dbReference type="Pfam" id="PF00652"/>
    </source>
</evidence>
<organism evidence="3 4">
    <name type="scientific">Vanrija pseudolonga</name>
    <dbReference type="NCBI Taxonomy" id="143232"/>
    <lineage>
        <taxon>Eukaryota</taxon>
        <taxon>Fungi</taxon>
        <taxon>Dikarya</taxon>
        <taxon>Basidiomycota</taxon>
        <taxon>Agaricomycotina</taxon>
        <taxon>Tremellomycetes</taxon>
        <taxon>Trichosporonales</taxon>
        <taxon>Trichosporonaceae</taxon>
        <taxon>Vanrija</taxon>
    </lineage>
</organism>
<name>A0AAF1BFF7_9TREE</name>
<dbReference type="RefSeq" id="XP_062624028.1">
    <property type="nucleotide sequence ID" value="XM_062768044.1"/>
</dbReference>
<sequence>MRLLALALPLVAASSALASTISELDKRYVTQEGSFMPSWAGEGYGALGVTAQFACCGLYNYSEIPSGQPIRIAKIQAPKFFFPTFSEWAGKPSLIGLGGPRKLHCMDVGESPRDGTTVRLQDCDINKRGQRWRILLNTYDGGKGKVRLADTDLCFDVPDGNSTNNLQVWTCYKWNKNQDFTFSYHKKQ</sequence>
<reference evidence="3" key="1">
    <citation type="submission" date="2023-10" db="EMBL/GenBank/DDBJ databases">
        <authorList>
            <person name="Noh H."/>
        </authorList>
    </citation>
    <scope>NUCLEOTIDE SEQUENCE</scope>
    <source>
        <strain evidence="3">DUCC4014</strain>
    </source>
</reference>
<proteinExistence type="predicted"/>
<dbReference type="InterPro" id="IPR035992">
    <property type="entry name" value="Ricin_B-like_lectins"/>
</dbReference>
<evidence type="ECO:0000256" key="1">
    <source>
        <dbReference type="SAM" id="SignalP"/>
    </source>
</evidence>
<dbReference type="Gene3D" id="2.80.10.50">
    <property type="match status" value="1"/>
</dbReference>
<dbReference type="AlphaFoldDB" id="A0AAF1BFF7"/>
<keyword evidence="4" id="KW-1185">Reference proteome</keyword>
<gene>
    <name evidence="3" type="ORF">LOC62_01G001548</name>
</gene>
<dbReference type="GeneID" id="87804803"/>
<protein>
    <recommendedName>
        <fullName evidence="2">Ricin B lectin domain-containing protein</fullName>
    </recommendedName>
</protein>
<dbReference type="EMBL" id="CP086714">
    <property type="protein sequence ID" value="WOO77996.1"/>
    <property type="molecule type" value="Genomic_DNA"/>
</dbReference>
<dbReference type="PROSITE" id="PS50231">
    <property type="entry name" value="RICIN_B_LECTIN"/>
    <property type="match status" value="1"/>
</dbReference>
<keyword evidence="1" id="KW-0732">Signal</keyword>
<dbReference type="CDD" id="cd00161">
    <property type="entry name" value="beta-trefoil_Ricin-like"/>
    <property type="match status" value="1"/>
</dbReference>
<dbReference type="InterPro" id="IPR000772">
    <property type="entry name" value="Ricin_B_lectin"/>
</dbReference>
<evidence type="ECO:0000313" key="3">
    <source>
        <dbReference type="EMBL" id="WOO77996.1"/>
    </source>
</evidence>